<dbReference type="InterPro" id="IPR028896">
    <property type="entry name" value="GcvT/YgfZ/DmdA"/>
</dbReference>
<dbReference type="Pfam" id="PF01571">
    <property type="entry name" value="GCV_T"/>
    <property type="match status" value="1"/>
</dbReference>
<gene>
    <name evidence="2" type="primary">gcvT_2</name>
    <name evidence="2" type="ORF">GCM10010357_24260</name>
</gene>
<evidence type="ECO:0000313" key="3">
    <source>
        <dbReference type="Proteomes" id="UP001500879"/>
    </source>
</evidence>
<dbReference type="PANTHER" id="PTHR43757">
    <property type="entry name" value="AMINOMETHYLTRANSFERASE"/>
    <property type="match status" value="1"/>
</dbReference>
<dbReference type="Gene3D" id="3.30.1360.120">
    <property type="entry name" value="Probable tRNA modification gtpase trme, domain 1"/>
    <property type="match status" value="1"/>
</dbReference>
<proteinExistence type="predicted"/>
<dbReference type="Proteomes" id="UP001500879">
    <property type="component" value="Unassembled WGS sequence"/>
</dbReference>
<evidence type="ECO:0000259" key="1">
    <source>
        <dbReference type="Pfam" id="PF01571"/>
    </source>
</evidence>
<dbReference type="EMBL" id="BAAABX010000023">
    <property type="protein sequence ID" value="GAA0402332.1"/>
    <property type="molecule type" value="Genomic_DNA"/>
</dbReference>
<feature type="domain" description="GCVT N-terminal" evidence="1">
    <location>
        <begin position="3"/>
        <end position="226"/>
    </location>
</feature>
<dbReference type="InterPro" id="IPR006222">
    <property type="entry name" value="GCVT_N"/>
</dbReference>
<dbReference type="InterPro" id="IPR029043">
    <property type="entry name" value="GcvT/YgfZ_C"/>
</dbReference>
<dbReference type="SUPFAM" id="SSF101790">
    <property type="entry name" value="Aminomethyltransferase beta-barrel domain"/>
    <property type="match status" value="1"/>
</dbReference>
<dbReference type="SUPFAM" id="SSF103025">
    <property type="entry name" value="Folate-binding domain"/>
    <property type="match status" value="1"/>
</dbReference>
<evidence type="ECO:0000313" key="2">
    <source>
        <dbReference type="EMBL" id="GAA0402332.1"/>
    </source>
</evidence>
<reference evidence="2 3" key="1">
    <citation type="journal article" date="2019" name="Int. J. Syst. Evol. Microbiol.">
        <title>The Global Catalogue of Microorganisms (GCM) 10K type strain sequencing project: providing services to taxonomists for standard genome sequencing and annotation.</title>
        <authorList>
            <consortium name="The Broad Institute Genomics Platform"/>
            <consortium name="The Broad Institute Genome Sequencing Center for Infectious Disease"/>
            <person name="Wu L."/>
            <person name="Ma J."/>
        </authorList>
    </citation>
    <scope>NUCLEOTIDE SEQUENCE [LARGE SCALE GENOMIC DNA]</scope>
    <source>
        <strain evidence="2 3">JCM 4788</strain>
    </source>
</reference>
<comment type="caution">
    <text evidence="2">The sequence shown here is derived from an EMBL/GenBank/DDBJ whole genome shotgun (WGS) entry which is preliminary data.</text>
</comment>
<organism evidence="2 3">
    <name type="scientific">Streptomyces luteireticuli</name>
    <dbReference type="NCBI Taxonomy" id="173858"/>
    <lineage>
        <taxon>Bacteria</taxon>
        <taxon>Bacillati</taxon>
        <taxon>Actinomycetota</taxon>
        <taxon>Actinomycetes</taxon>
        <taxon>Kitasatosporales</taxon>
        <taxon>Streptomycetaceae</taxon>
        <taxon>Streptomyces</taxon>
    </lineage>
</organism>
<name>A0ABN0YNK9_9ACTN</name>
<dbReference type="PANTHER" id="PTHR43757:SF2">
    <property type="entry name" value="AMINOMETHYLTRANSFERASE, MITOCHONDRIAL"/>
    <property type="match status" value="1"/>
</dbReference>
<dbReference type="PIRSF" id="PIRSF006487">
    <property type="entry name" value="GcvT"/>
    <property type="match status" value="1"/>
</dbReference>
<protein>
    <submittedName>
        <fullName evidence="2">Glycine cleavage system aminomethyltransferase GcvT</fullName>
    </submittedName>
</protein>
<accession>A0ABN0YNK9</accession>
<dbReference type="InterPro" id="IPR027266">
    <property type="entry name" value="TrmE/GcvT-like"/>
</dbReference>
<keyword evidence="3" id="KW-1185">Reference proteome</keyword>
<sequence>MTTVDTDYHMLRTTVGVYERADALLELTGLERAELLARVLARDTQYVEPLTVSDSLVLTEDGLPQDIVGHLELDESTWLLAGDARLSDVLREEAATAGLTDVTVTDRTGAYEAVAFEGPLAWRIAARLTDFEVSSLVLGGVCEVQAPTGSAPALLARTGTTGEYGYVLLAPAGLGIRAWAEEAAAELAGGPVGSAALERARLEVRHPWVSARGAGLSAREAGVQWLMTAGREDPFRGGEALAALPVPRRGTVLLASDGPLAEGADVFAGGEKVGTVLFTTAAPRGGPELAMGLLEQPFAVPGLDLTAGSGDAVRTVSSPAVVPVSWSRRIGE</sequence>
<dbReference type="RefSeq" id="WP_344023041.1">
    <property type="nucleotide sequence ID" value="NZ_BAAABX010000023.1"/>
</dbReference>